<dbReference type="CDD" id="cd11304">
    <property type="entry name" value="Cadherin_repeat"/>
    <property type="match status" value="5"/>
</dbReference>
<reference evidence="10" key="1">
    <citation type="submission" date="2014-05" db="EMBL/GenBank/DDBJ databases">
        <authorList>
            <person name="Chronopoulou M."/>
        </authorList>
    </citation>
    <scope>NUCLEOTIDE SEQUENCE</scope>
    <source>
        <tissue evidence="10">Whole organism</tissue>
    </source>
</reference>
<keyword evidence="8" id="KW-0732">Signal</keyword>
<dbReference type="GO" id="GO:0005509">
    <property type="term" value="F:calcium ion binding"/>
    <property type="evidence" value="ECO:0007669"/>
    <property type="project" value="UniProtKB-UniRule"/>
</dbReference>
<dbReference type="GO" id="GO:0005886">
    <property type="term" value="C:plasma membrane"/>
    <property type="evidence" value="ECO:0007669"/>
    <property type="project" value="UniProtKB-SubCell"/>
</dbReference>
<dbReference type="Gene3D" id="2.60.40.60">
    <property type="entry name" value="Cadherins"/>
    <property type="match status" value="5"/>
</dbReference>
<dbReference type="SUPFAM" id="SSF49313">
    <property type="entry name" value="Cadherin-like"/>
    <property type="match status" value="5"/>
</dbReference>
<evidence type="ECO:0000259" key="9">
    <source>
        <dbReference type="PROSITE" id="PS50268"/>
    </source>
</evidence>
<feature type="domain" description="Cadherin" evidence="9">
    <location>
        <begin position="247"/>
        <end position="370"/>
    </location>
</feature>
<keyword evidence="5" id="KW-1133">Transmembrane helix</keyword>
<name>A0A0K2TEW9_LEPSM</name>
<feature type="domain" description="Cadherin" evidence="9">
    <location>
        <begin position="371"/>
        <end position="482"/>
    </location>
</feature>
<dbReference type="PANTHER" id="PTHR24026:SF126">
    <property type="entry name" value="PROTOCADHERIN FAT 4"/>
    <property type="match status" value="1"/>
</dbReference>
<dbReference type="PROSITE" id="PS00232">
    <property type="entry name" value="CADHERIN_1"/>
    <property type="match status" value="2"/>
</dbReference>
<proteinExistence type="predicted"/>
<evidence type="ECO:0000256" key="3">
    <source>
        <dbReference type="ARBA" id="ARBA00022737"/>
    </source>
</evidence>
<dbReference type="SMART" id="SM00112">
    <property type="entry name" value="CA"/>
    <property type="match status" value="5"/>
</dbReference>
<evidence type="ECO:0000313" key="10">
    <source>
        <dbReference type="EMBL" id="CDW24001.1"/>
    </source>
</evidence>
<organism evidence="10">
    <name type="scientific">Lepeophtheirus salmonis</name>
    <name type="common">Salmon louse</name>
    <name type="synonym">Caligus salmonis</name>
    <dbReference type="NCBI Taxonomy" id="72036"/>
    <lineage>
        <taxon>Eukaryota</taxon>
        <taxon>Metazoa</taxon>
        <taxon>Ecdysozoa</taxon>
        <taxon>Arthropoda</taxon>
        <taxon>Crustacea</taxon>
        <taxon>Multicrustacea</taxon>
        <taxon>Hexanauplia</taxon>
        <taxon>Copepoda</taxon>
        <taxon>Siphonostomatoida</taxon>
        <taxon>Caligidae</taxon>
        <taxon>Lepeophtheirus</taxon>
    </lineage>
</organism>
<keyword evidence="4 7" id="KW-0106">Calcium</keyword>
<feature type="domain" description="Cadherin" evidence="9">
    <location>
        <begin position="129"/>
        <end position="246"/>
    </location>
</feature>
<evidence type="ECO:0000256" key="4">
    <source>
        <dbReference type="ARBA" id="ARBA00022837"/>
    </source>
</evidence>
<dbReference type="PANTHER" id="PTHR24026">
    <property type="entry name" value="FAT ATYPICAL CADHERIN-RELATED"/>
    <property type="match status" value="1"/>
</dbReference>
<dbReference type="OrthoDB" id="6491773at2759"/>
<dbReference type="GO" id="GO:0007156">
    <property type="term" value="P:homophilic cell adhesion via plasma membrane adhesion molecules"/>
    <property type="evidence" value="ECO:0007669"/>
    <property type="project" value="InterPro"/>
</dbReference>
<dbReference type="InterPro" id="IPR020894">
    <property type="entry name" value="Cadherin_CS"/>
</dbReference>
<protein>
    <submittedName>
        <fullName evidence="10">Cadherin23like [Nasonia vitripennis]</fullName>
    </submittedName>
</protein>
<keyword evidence="2" id="KW-0812">Transmembrane</keyword>
<feature type="domain" description="Cadherin" evidence="9">
    <location>
        <begin position="483"/>
        <end position="574"/>
    </location>
</feature>
<dbReference type="EMBL" id="HACA01006640">
    <property type="protein sequence ID" value="CDW24001.1"/>
    <property type="molecule type" value="Transcribed_RNA"/>
</dbReference>
<evidence type="ECO:0000256" key="2">
    <source>
        <dbReference type="ARBA" id="ARBA00022692"/>
    </source>
</evidence>
<evidence type="ECO:0000256" key="5">
    <source>
        <dbReference type="ARBA" id="ARBA00022989"/>
    </source>
</evidence>
<sequence length="585" mass="66599">MKMEQSYLLIITLFSLSEIYLCDEAPYLQPGGDLIDFQLFENTPPNSVVYTLRGYDPEFGVEGLTYTISGDYFSINQKTGVISLKKKVDREIKEFIRVVVTIQDKGNNLIPFSREIVILDENDNAPNFEREPYNFSINETTPVDTVVYSSILVSDKDSFENAKVKLECVPYDLDDKSCEVFMIQTEEYKAGSYFGTITLKKELNYETKSSYKIKIRAKDLGQPRYLSSATEVFIQLIDVQDQPPFFINSPYFSTIKENIASDTKIFDIQVRDGDIGTPQKIFLDIVGDLEHFFVLENQYLNEHSISSATLKTAKNVTIDREMRTVIEAGGIYTFQIRAREILDIKQNYGDETYTNVTVIITDEDDSIPIFNKNFLTIAVPEDVRYDTPLPDLNIIVQDNDSSMNAAFELALNRPGPFSVHPKKAIGKTPVILRVSNPELLDYESPGKNNYKIQINAIQNQSILSNCTINIIVTDSNDNAPTFSKDFYQFSVEENAPAGKSIGFITAFDLDSGSFGQVKYNLKGFGADKFRVNDESGELFINTCMTDTQFWRESCLDYETQEFYFLTYTGTDGGNQRLRYIFRLLM</sequence>
<feature type="domain" description="Cadherin" evidence="9">
    <location>
        <begin position="41"/>
        <end position="128"/>
    </location>
</feature>
<evidence type="ECO:0000256" key="6">
    <source>
        <dbReference type="ARBA" id="ARBA00023136"/>
    </source>
</evidence>
<dbReference type="InterPro" id="IPR002126">
    <property type="entry name" value="Cadherin-like_dom"/>
</dbReference>
<dbReference type="PRINTS" id="PR00205">
    <property type="entry name" value="CADHERIN"/>
</dbReference>
<keyword evidence="3" id="KW-0677">Repeat</keyword>
<dbReference type="Pfam" id="PF00028">
    <property type="entry name" value="Cadherin"/>
    <property type="match status" value="3"/>
</dbReference>
<dbReference type="AlphaFoldDB" id="A0A0K2TEW9"/>
<feature type="signal peptide" evidence="8">
    <location>
        <begin position="1"/>
        <end position="24"/>
    </location>
</feature>
<dbReference type="InterPro" id="IPR015919">
    <property type="entry name" value="Cadherin-like_sf"/>
</dbReference>
<comment type="subcellular location">
    <subcellularLocation>
        <location evidence="1">Membrane</location>
    </subcellularLocation>
</comment>
<accession>A0A0K2TEW9</accession>
<evidence type="ECO:0000256" key="1">
    <source>
        <dbReference type="ARBA" id="ARBA00004370"/>
    </source>
</evidence>
<dbReference type="PROSITE" id="PS50268">
    <property type="entry name" value="CADHERIN_2"/>
    <property type="match status" value="5"/>
</dbReference>
<evidence type="ECO:0000256" key="8">
    <source>
        <dbReference type="SAM" id="SignalP"/>
    </source>
</evidence>
<keyword evidence="6" id="KW-0472">Membrane</keyword>
<evidence type="ECO:0000256" key="7">
    <source>
        <dbReference type="PROSITE-ProRule" id="PRU00043"/>
    </source>
</evidence>
<feature type="chain" id="PRO_5005487708" evidence="8">
    <location>
        <begin position="25"/>
        <end position="585"/>
    </location>
</feature>